<dbReference type="AlphaFoldDB" id="A0A7I4Z5K0"/>
<organism evidence="1 2">
    <name type="scientific">Haemonchus contortus</name>
    <name type="common">Barber pole worm</name>
    <dbReference type="NCBI Taxonomy" id="6289"/>
    <lineage>
        <taxon>Eukaryota</taxon>
        <taxon>Metazoa</taxon>
        <taxon>Ecdysozoa</taxon>
        <taxon>Nematoda</taxon>
        <taxon>Chromadorea</taxon>
        <taxon>Rhabditida</taxon>
        <taxon>Rhabditina</taxon>
        <taxon>Rhabditomorpha</taxon>
        <taxon>Strongyloidea</taxon>
        <taxon>Trichostrongylidae</taxon>
        <taxon>Haemonchus</taxon>
    </lineage>
</organism>
<accession>A0A7I4Z5K0</accession>
<dbReference type="OrthoDB" id="5783368at2759"/>
<keyword evidence="1" id="KW-1185">Reference proteome</keyword>
<name>A0A7I4Z5K0_HAECO</name>
<sequence>MESKDFYLDTQKLRLNDLSLSPAQIRRAGSPQENDGCDTLSLTADEAVFLQASWQRAIATTDVGAELVIRLLNDKRSLFKSLLESHTGHIDIKKFTVDVVNRDLKRAKEVGQGVVRFFTKALDCLGEPDASEKIRQMSFDLGVLHYRMRVWFQAENWLCVKNSLLTVILDINPIRVHGLRLGLYSLCSGPTDVAILEPMAQRRTWTKVLQFVIRNMKRGFLSEALKTDRNSDAGSPSPSST</sequence>
<dbReference type="WBParaSite" id="HCON_00185820-00001">
    <property type="protein sequence ID" value="HCON_00185820-00001"/>
    <property type="gene ID" value="HCON_00185820"/>
</dbReference>
<reference evidence="2" key="1">
    <citation type="submission" date="2020-12" db="UniProtKB">
        <authorList>
            <consortium name="WormBaseParasite"/>
        </authorList>
    </citation>
    <scope>IDENTIFICATION</scope>
    <source>
        <strain evidence="2">MHco3</strain>
    </source>
</reference>
<dbReference type="OMA" id="MAQRRTW"/>
<protein>
    <submittedName>
        <fullName evidence="2">GLOBIN domain-containing protein</fullName>
    </submittedName>
</protein>
<dbReference type="GO" id="GO:0020037">
    <property type="term" value="F:heme binding"/>
    <property type="evidence" value="ECO:0007669"/>
    <property type="project" value="InterPro"/>
</dbReference>
<evidence type="ECO:0000313" key="1">
    <source>
        <dbReference type="Proteomes" id="UP000025227"/>
    </source>
</evidence>
<dbReference type="InterPro" id="IPR012292">
    <property type="entry name" value="Globin/Proto"/>
</dbReference>
<proteinExistence type="predicted"/>
<dbReference type="Gene3D" id="1.10.490.10">
    <property type="entry name" value="Globins"/>
    <property type="match status" value="1"/>
</dbReference>
<dbReference type="GO" id="GO:0019825">
    <property type="term" value="F:oxygen binding"/>
    <property type="evidence" value="ECO:0007669"/>
    <property type="project" value="InterPro"/>
</dbReference>
<evidence type="ECO:0000313" key="2">
    <source>
        <dbReference type="WBParaSite" id="HCON_00185820-00001"/>
    </source>
</evidence>
<dbReference type="Proteomes" id="UP000025227">
    <property type="component" value="Unplaced"/>
</dbReference>